<name>A0A919AXY1_9PROT</name>
<dbReference type="AlphaFoldDB" id="A0A919AXY1"/>
<gene>
    <name evidence="2" type="ORF">GCM10017044_25060</name>
</gene>
<keyword evidence="3" id="KW-1185">Reference proteome</keyword>
<reference evidence="2" key="2">
    <citation type="submission" date="2020-09" db="EMBL/GenBank/DDBJ databases">
        <authorList>
            <person name="Sun Q."/>
            <person name="Kim S."/>
        </authorList>
    </citation>
    <scope>NUCLEOTIDE SEQUENCE</scope>
    <source>
        <strain evidence="2">KCTC 42590</strain>
    </source>
</reference>
<sequence length="72" mass="8096">MAFTSRKDISLILTSRTFICFIFLPQKVSVLSFWGPYDDCDDDDQNTIDKRTTRNTASSAASKHQSCELSGN</sequence>
<comment type="caution">
    <text evidence="2">The sequence shown here is derived from an EMBL/GenBank/DDBJ whole genome shotgun (WGS) entry which is preliminary data.</text>
</comment>
<feature type="region of interest" description="Disordered" evidence="1">
    <location>
        <begin position="45"/>
        <end position="72"/>
    </location>
</feature>
<dbReference type="EMBL" id="BNCI01000002">
    <property type="protein sequence ID" value="GHF28797.1"/>
    <property type="molecule type" value="Genomic_DNA"/>
</dbReference>
<organism evidence="2 3">
    <name type="scientific">Kordiimonas sediminis</name>
    <dbReference type="NCBI Taxonomy" id="1735581"/>
    <lineage>
        <taxon>Bacteria</taxon>
        <taxon>Pseudomonadati</taxon>
        <taxon>Pseudomonadota</taxon>
        <taxon>Alphaproteobacteria</taxon>
        <taxon>Kordiimonadales</taxon>
        <taxon>Kordiimonadaceae</taxon>
        <taxon>Kordiimonas</taxon>
    </lineage>
</organism>
<evidence type="ECO:0000313" key="2">
    <source>
        <dbReference type="EMBL" id="GHF28797.1"/>
    </source>
</evidence>
<accession>A0A919AXY1</accession>
<evidence type="ECO:0000256" key="1">
    <source>
        <dbReference type="SAM" id="MobiDB-lite"/>
    </source>
</evidence>
<proteinExistence type="predicted"/>
<protein>
    <submittedName>
        <fullName evidence="2">Uncharacterized protein</fullName>
    </submittedName>
</protein>
<feature type="compositionally biased region" description="Polar residues" evidence="1">
    <location>
        <begin position="54"/>
        <end position="72"/>
    </location>
</feature>
<reference evidence="2" key="1">
    <citation type="journal article" date="2014" name="Int. J. Syst. Evol. Microbiol.">
        <title>Complete genome sequence of Corynebacterium casei LMG S-19264T (=DSM 44701T), isolated from a smear-ripened cheese.</title>
        <authorList>
            <consortium name="US DOE Joint Genome Institute (JGI-PGF)"/>
            <person name="Walter F."/>
            <person name="Albersmeier A."/>
            <person name="Kalinowski J."/>
            <person name="Ruckert C."/>
        </authorList>
    </citation>
    <scope>NUCLEOTIDE SEQUENCE</scope>
    <source>
        <strain evidence="2">KCTC 42590</strain>
    </source>
</reference>
<evidence type="ECO:0000313" key="3">
    <source>
        <dbReference type="Proteomes" id="UP000630923"/>
    </source>
</evidence>
<dbReference type="Proteomes" id="UP000630923">
    <property type="component" value="Unassembled WGS sequence"/>
</dbReference>